<evidence type="ECO:0000256" key="5">
    <source>
        <dbReference type="ARBA" id="ARBA00022692"/>
    </source>
</evidence>
<keyword evidence="4 8" id="KW-1003">Cell membrane</keyword>
<keyword evidence="5 8" id="KW-0812">Transmembrane</keyword>
<evidence type="ECO:0000256" key="3">
    <source>
        <dbReference type="ARBA" id="ARBA00022448"/>
    </source>
</evidence>
<evidence type="ECO:0000256" key="7">
    <source>
        <dbReference type="ARBA" id="ARBA00023136"/>
    </source>
</evidence>
<sequence length="240" mass="24722">MFMFLAFAAGVVRGYSGFGFAMVLTLGLLASLAPAQVIPVVLMLDLLCSVSLWPSALATFHAQVGMRLIVGMLLAVPLGALALARLPGHWMAPVTAGLCLLGGVLVLIKPAAGRAPTVLGRRWALPAGLVSGLATAMASAGGPPLVVYLLRSGLSMASVRGTAIVFFAVSSASALVSLWLLQALNRAQVDFAMSLLLPALAGNVLGQWLFRRKPMSLQTVIGVLLVVLSGATLIDALVSP</sequence>
<keyword evidence="6 8" id="KW-1133">Transmembrane helix</keyword>
<organism evidence="9 10">
    <name type="scientific">Pseudomonas alkylphenolica</name>
    <dbReference type="NCBI Taxonomy" id="237609"/>
    <lineage>
        <taxon>Bacteria</taxon>
        <taxon>Pseudomonadati</taxon>
        <taxon>Pseudomonadota</taxon>
        <taxon>Gammaproteobacteria</taxon>
        <taxon>Pseudomonadales</taxon>
        <taxon>Pseudomonadaceae</taxon>
        <taxon>Pseudomonas</taxon>
    </lineage>
</organism>
<evidence type="ECO:0000256" key="1">
    <source>
        <dbReference type="ARBA" id="ARBA00004651"/>
    </source>
</evidence>
<comment type="caution">
    <text evidence="9">The sequence shown here is derived from an EMBL/GenBank/DDBJ whole genome shotgun (WGS) entry which is preliminary data.</text>
</comment>
<feature type="transmembrane region" description="Helical" evidence="8">
    <location>
        <begin position="162"/>
        <end position="184"/>
    </location>
</feature>
<feature type="transmembrane region" description="Helical" evidence="8">
    <location>
        <begin position="191"/>
        <end position="210"/>
    </location>
</feature>
<comment type="similarity">
    <text evidence="2 8">Belongs to the 4-toluene sulfonate uptake permease (TSUP) (TC 2.A.102) family.</text>
</comment>
<feature type="transmembrane region" description="Helical" evidence="8">
    <location>
        <begin position="37"/>
        <end position="57"/>
    </location>
</feature>
<evidence type="ECO:0000256" key="2">
    <source>
        <dbReference type="ARBA" id="ARBA00009142"/>
    </source>
</evidence>
<dbReference type="Proteomes" id="UP000288983">
    <property type="component" value="Unassembled WGS sequence"/>
</dbReference>
<feature type="transmembrane region" description="Helical" evidence="8">
    <location>
        <begin position="90"/>
        <end position="108"/>
    </location>
</feature>
<dbReference type="GO" id="GO:0005886">
    <property type="term" value="C:plasma membrane"/>
    <property type="evidence" value="ECO:0007669"/>
    <property type="project" value="UniProtKB-SubCell"/>
</dbReference>
<accession>A0A443ZJL6</accession>
<evidence type="ECO:0000313" key="9">
    <source>
        <dbReference type="EMBL" id="RWU19103.1"/>
    </source>
</evidence>
<dbReference type="EMBL" id="QJRG01000048">
    <property type="protein sequence ID" value="RWU19103.1"/>
    <property type="molecule type" value="Genomic_DNA"/>
</dbReference>
<dbReference type="OrthoDB" id="5739612at2"/>
<proteinExistence type="inferred from homology"/>
<feature type="transmembrane region" description="Helical" evidence="8">
    <location>
        <begin position="64"/>
        <end position="84"/>
    </location>
</feature>
<evidence type="ECO:0000256" key="6">
    <source>
        <dbReference type="ARBA" id="ARBA00022989"/>
    </source>
</evidence>
<feature type="transmembrane region" description="Helical" evidence="8">
    <location>
        <begin position="129"/>
        <end position="150"/>
    </location>
</feature>
<dbReference type="PANTHER" id="PTHR30269">
    <property type="entry name" value="TRANSMEMBRANE PROTEIN YFCA"/>
    <property type="match status" value="1"/>
</dbReference>
<evidence type="ECO:0000256" key="8">
    <source>
        <dbReference type="RuleBase" id="RU363041"/>
    </source>
</evidence>
<keyword evidence="7 8" id="KW-0472">Membrane</keyword>
<keyword evidence="3" id="KW-0813">Transport</keyword>
<dbReference type="RefSeq" id="WP_128325587.1">
    <property type="nucleotide sequence ID" value="NZ_QJRG01000048.1"/>
</dbReference>
<dbReference type="Pfam" id="PF01925">
    <property type="entry name" value="TauE"/>
    <property type="match status" value="1"/>
</dbReference>
<name>A0A443ZJL6_9PSED</name>
<gene>
    <name evidence="9" type="ORF">DM813_22560</name>
</gene>
<comment type="subcellular location">
    <subcellularLocation>
        <location evidence="1 8">Cell membrane</location>
        <topology evidence="1 8">Multi-pass membrane protein</topology>
    </subcellularLocation>
</comment>
<evidence type="ECO:0000256" key="4">
    <source>
        <dbReference type="ARBA" id="ARBA00022475"/>
    </source>
</evidence>
<protein>
    <recommendedName>
        <fullName evidence="8">Probable membrane transporter protein</fullName>
    </recommendedName>
</protein>
<dbReference type="InterPro" id="IPR002781">
    <property type="entry name" value="TM_pro_TauE-like"/>
</dbReference>
<evidence type="ECO:0000313" key="10">
    <source>
        <dbReference type="Proteomes" id="UP000288983"/>
    </source>
</evidence>
<dbReference type="AlphaFoldDB" id="A0A443ZJL6"/>
<feature type="transmembrane region" description="Helical" evidence="8">
    <location>
        <begin position="216"/>
        <end position="238"/>
    </location>
</feature>
<dbReference type="PANTHER" id="PTHR30269:SF37">
    <property type="entry name" value="MEMBRANE TRANSPORTER PROTEIN"/>
    <property type="match status" value="1"/>
</dbReference>
<reference evidence="9 10" key="1">
    <citation type="submission" date="2018-06" db="EMBL/GenBank/DDBJ databases">
        <title>Bacteria isolated from soil of Wuhan.</title>
        <authorList>
            <person name="Wei X."/>
            <person name="Chunhua H."/>
        </authorList>
    </citation>
    <scope>NUCLEOTIDE SEQUENCE [LARGE SCALE GENOMIC DNA]</scope>
    <source>
        <strain evidence="10">xwS2</strain>
    </source>
</reference>
<dbReference type="InterPro" id="IPR052017">
    <property type="entry name" value="TSUP"/>
</dbReference>